<evidence type="ECO:0000313" key="1">
    <source>
        <dbReference type="EMBL" id="CCD02895.1"/>
    </source>
</evidence>
<geneLocation type="plasmid" evidence="1 2">
    <name>AZOBR_p3</name>
</geneLocation>
<dbReference type="Proteomes" id="UP000007319">
    <property type="component" value="Plasmid AZOBR_p3"/>
</dbReference>
<name>A0A9P1JZP8_9PROT</name>
<dbReference type="EMBL" id="HE577330">
    <property type="protein sequence ID" value="CCD02895.1"/>
    <property type="molecule type" value="Genomic_DNA"/>
</dbReference>
<dbReference type="RefSeq" id="WP_014199407.1">
    <property type="nucleotide sequence ID" value="NZ_CP022255.1"/>
</dbReference>
<reference evidence="1 2" key="1">
    <citation type="journal article" date="2011" name="PLoS Genet.">
        <title>Azospirillum genomes reveal transition of bacteria from aquatic to terrestrial environments.</title>
        <authorList>
            <person name="Wisniewski-Dye F."/>
            <person name="Borziak K."/>
            <person name="Khalsa-Moyers G."/>
            <person name="Alexandre G."/>
            <person name="Sukharnikov L.O."/>
            <person name="Wuichet K."/>
            <person name="Hurst G.B."/>
            <person name="McDonald W.H."/>
            <person name="Robertson J.S."/>
            <person name="Barbe V."/>
            <person name="Calteau A."/>
            <person name="Rouy Z."/>
            <person name="Mangenot S."/>
            <person name="Prigent-Combaret C."/>
            <person name="Normand P."/>
            <person name="Boyer M."/>
            <person name="Siguier P."/>
            <person name="Dessaux Y."/>
            <person name="Elmerich C."/>
            <person name="Condemine G."/>
            <person name="Krishnen G."/>
            <person name="Kennedy I."/>
            <person name="Paterson A.H."/>
            <person name="Gonzalez V."/>
            <person name="Mavingui P."/>
            <person name="Zhulin I.B."/>
        </authorList>
    </citation>
    <scope>NUCLEOTIDE SEQUENCE [LARGE SCALE GENOMIC DNA]</scope>
    <source>
        <strain evidence="1 2">Sp245</strain>
    </source>
</reference>
<dbReference type="KEGG" id="abs:AZOBR_p340133"/>
<keyword evidence="1" id="KW-0614">Plasmid</keyword>
<proteinExistence type="predicted"/>
<gene>
    <name evidence="1" type="ORF">AZOBR_p340133</name>
</gene>
<organism evidence="1 2">
    <name type="scientific">Azospirillum baldaniorum</name>
    <dbReference type="NCBI Taxonomy" id="1064539"/>
    <lineage>
        <taxon>Bacteria</taxon>
        <taxon>Pseudomonadati</taxon>
        <taxon>Pseudomonadota</taxon>
        <taxon>Alphaproteobacteria</taxon>
        <taxon>Rhodospirillales</taxon>
        <taxon>Azospirillaceae</taxon>
        <taxon>Azospirillum</taxon>
    </lineage>
</organism>
<accession>A0A9P1JZP8</accession>
<protein>
    <submittedName>
        <fullName evidence="1">Uncharacterized protein</fullName>
    </submittedName>
</protein>
<keyword evidence="2" id="KW-1185">Reference proteome</keyword>
<evidence type="ECO:0000313" key="2">
    <source>
        <dbReference type="Proteomes" id="UP000007319"/>
    </source>
</evidence>
<sequence length="78" mass="8450">MTKRCNETCMTDGRCTCAPRRVVTEGLDASGEPFVAVDGTRVHARHELVEDGAGRLSLSIIPADWVGRVLVEQPDEPA</sequence>
<dbReference type="AlphaFoldDB" id="A0A9P1JZP8"/>